<dbReference type="Gene3D" id="2.60.120.480">
    <property type="entry name" value="Ureidoglycolate hydrolase"/>
    <property type="match status" value="1"/>
</dbReference>
<dbReference type="GO" id="GO:0050385">
    <property type="term" value="F:ureidoglycolate lyase activity"/>
    <property type="evidence" value="ECO:0007669"/>
    <property type="project" value="UniProtKB-EC"/>
</dbReference>
<dbReference type="InterPro" id="IPR024060">
    <property type="entry name" value="Ureidoglycolate_lyase_dom_sf"/>
</dbReference>
<comment type="caution">
    <text evidence="5">The sequence shown here is derived from an EMBL/GenBank/DDBJ whole genome shotgun (WGS) entry which is preliminary data.</text>
</comment>
<dbReference type="PANTHER" id="PTHR21221:SF1">
    <property type="entry name" value="UREIDOGLYCOLATE LYASE"/>
    <property type="match status" value="1"/>
</dbReference>
<dbReference type="Pfam" id="PF04115">
    <property type="entry name" value="Ureidogly_lyase"/>
    <property type="match status" value="1"/>
</dbReference>
<dbReference type="EMBL" id="PYMA01000005">
    <property type="protein sequence ID" value="PSW19826.1"/>
    <property type="molecule type" value="Genomic_DNA"/>
</dbReference>
<evidence type="ECO:0000313" key="6">
    <source>
        <dbReference type="Proteomes" id="UP000241771"/>
    </source>
</evidence>
<dbReference type="SUPFAM" id="SSF51182">
    <property type="entry name" value="RmlC-like cupins"/>
    <property type="match status" value="1"/>
</dbReference>
<dbReference type="PIRSF" id="PIRSF017306">
    <property type="entry name" value="Ureidogly_hydro"/>
    <property type="match status" value="1"/>
</dbReference>
<proteinExistence type="predicted"/>
<evidence type="ECO:0000256" key="2">
    <source>
        <dbReference type="ARBA" id="ARBA00022631"/>
    </source>
</evidence>
<dbReference type="InterPro" id="IPR047233">
    <property type="entry name" value="UAH_cupin"/>
</dbReference>
<keyword evidence="2" id="KW-0659">Purine metabolism</keyword>
<keyword evidence="3 5" id="KW-0456">Lyase</keyword>
<sequence length="161" mass="18458">METLKIEALTKEAFKPFGDVIETENSDFFFINDKTGKRFHQLTDVAVTDETSPFVSIIRAEGFKEKLTFSLLEKHPLGSQAFYPLKGEQFIVIVAEGEDEIDESTLRVFVTNGKQGVNYHKNVWHYLLFAWNEDTDFITVDRAGDDNCIVNHLSKEYTVLL</sequence>
<dbReference type="Proteomes" id="UP000241771">
    <property type="component" value="Unassembled WGS sequence"/>
</dbReference>
<name>A0A2T3NU58_9GAMM</name>
<keyword evidence="6" id="KW-1185">Reference proteome</keyword>
<dbReference type="InterPro" id="IPR007247">
    <property type="entry name" value="Ureidogly_lyase"/>
</dbReference>
<accession>A0A2T3NU58</accession>
<comment type="catalytic activity">
    <reaction evidence="4">
        <text>(S)-ureidoglycolate = urea + glyoxylate</text>
        <dbReference type="Rhea" id="RHEA:11304"/>
        <dbReference type="ChEBI" id="CHEBI:16199"/>
        <dbReference type="ChEBI" id="CHEBI:36655"/>
        <dbReference type="ChEBI" id="CHEBI:57296"/>
        <dbReference type="EC" id="4.3.2.3"/>
    </reaction>
</comment>
<evidence type="ECO:0000256" key="1">
    <source>
        <dbReference type="ARBA" id="ARBA00011738"/>
    </source>
</evidence>
<evidence type="ECO:0000313" key="5">
    <source>
        <dbReference type="EMBL" id="PSW19826.1"/>
    </source>
</evidence>
<dbReference type="GO" id="GO:0004848">
    <property type="term" value="F:ureidoglycolate hydrolase activity"/>
    <property type="evidence" value="ECO:0007669"/>
    <property type="project" value="InterPro"/>
</dbReference>
<dbReference type="GO" id="GO:0000256">
    <property type="term" value="P:allantoin catabolic process"/>
    <property type="evidence" value="ECO:0007669"/>
    <property type="project" value="InterPro"/>
</dbReference>
<dbReference type="PANTHER" id="PTHR21221">
    <property type="entry name" value="UREIDOGLYCOLATE HYDROLASE"/>
    <property type="match status" value="1"/>
</dbReference>
<protein>
    <submittedName>
        <fullName evidence="5">Ureidoglycolate lyase</fullName>
    </submittedName>
</protein>
<dbReference type="RefSeq" id="WP_107271936.1">
    <property type="nucleotide sequence ID" value="NZ_PYMA01000005.1"/>
</dbReference>
<dbReference type="GO" id="GO:0006144">
    <property type="term" value="P:purine nucleobase metabolic process"/>
    <property type="evidence" value="ECO:0007669"/>
    <property type="project" value="UniProtKB-KW"/>
</dbReference>
<dbReference type="CDD" id="cd20298">
    <property type="entry name" value="cupin_UAH"/>
    <property type="match status" value="1"/>
</dbReference>
<comment type="subunit">
    <text evidence="1">Homodimer.</text>
</comment>
<evidence type="ECO:0000256" key="3">
    <source>
        <dbReference type="ARBA" id="ARBA00023239"/>
    </source>
</evidence>
<gene>
    <name evidence="5" type="ORF">C9I98_10195</name>
</gene>
<dbReference type="AlphaFoldDB" id="A0A2T3NU58"/>
<organism evidence="5 6">
    <name type="scientific">Photobacterium sanctipauli</name>
    <dbReference type="NCBI Taxonomy" id="1342794"/>
    <lineage>
        <taxon>Bacteria</taxon>
        <taxon>Pseudomonadati</taxon>
        <taxon>Pseudomonadota</taxon>
        <taxon>Gammaproteobacteria</taxon>
        <taxon>Vibrionales</taxon>
        <taxon>Vibrionaceae</taxon>
        <taxon>Photobacterium</taxon>
    </lineage>
</organism>
<reference evidence="5 6" key="1">
    <citation type="submission" date="2018-01" db="EMBL/GenBank/DDBJ databases">
        <title>Whole genome sequencing of Histamine producing bacteria.</title>
        <authorList>
            <person name="Butler K."/>
        </authorList>
    </citation>
    <scope>NUCLEOTIDE SEQUENCE [LARGE SCALE GENOMIC DNA]</scope>
    <source>
        <strain evidence="5 6">DSM 100436</strain>
    </source>
</reference>
<evidence type="ECO:0000256" key="4">
    <source>
        <dbReference type="ARBA" id="ARBA00047684"/>
    </source>
</evidence>
<dbReference type="InterPro" id="IPR011051">
    <property type="entry name" value="RmlC_Cupin_sf"/>
</dbReference>